<dbReference type="PANTHER" id="PTHR43849:SF2">
    <property type="entry name" value="BLL3936 PROTEIN"/>
    <property type="match status" value="1"/>
</dbReference>
<organism evidence="4 5">
    <name type="scientific">Pontivivens marinum</name>
    <dbReference type="NCBI Taxonomy" id="1690039"/>
    <lineage>
        <taxon>Bacteria</taxon>
        <taxon>Pseudomonadati</taxon>
        <taxon>Pseudomonadota</taxon>
        <taxon>Alphaproteobacteria</taxon>
        <taxon>Rhodobacterales</taxon>
        <taxon>Paracoccaceae</taxon>
        <taxon>Pontivivens</taxon>
    </lineage>
</organism>
<dbReference type="EMBL" id="OCTN01000002">
    <property type="protein sequence ID" value="SOH93460.1"/>
    <property type="molecule type" value="Genomic_DNA"/>
</dbReference>
<dbReference type="NCBIfam" id="TIGR02123">
    <property type="entry name" value="TRAP_fused"/>
    <property type="match status" value="1"/>
</dbReference>
<comment type="function">
    <text evidence="1">Part of the tripartite ATP-independent periplasmic (TRAP) transport system.</text>
</comment>
<feature type="transmembrane region" description="Helical" evidence="2">
    <location>
        <begin position="606"/>
        <end position="624"/>
    </location>
</feature>
<dbReference type="AlphaFoldDB" id="A0A2C9CQH3"/>
<feature type="domain" description="TRAP C4-dicarboxylate transport system permease DctM subunit" evidence="3">
    <location>
        <begin position="128"/>
        <end position="621"/>
    </location>
</feature>
<dbReference type="GO" id="GO:0005886">
    <property type="term" value="C:plasma membrane"/>
    <property type="evidence" value="ECO:0007669"/>
    <property type="project" value="UniProtKB-SubCell"/>
</dbReference>
<reference evidence="5" key="1">
    <citation type="submission" date="2017-09" db="EMBL/GenBank/DDBJ databases">
        <authorList>
            <person name="Varghese N."/>
            <person name="Submissions S."/>
        </authorList>
    </citation>
    <scope>NUCLEOTIDE SEQUENCE [LARGE SCALE GENOMIC DNA]</scope>
    <source>
        <strain evidence="5">C7</strain>
    </source>
</reference>
<proteinExistence type="predicted"/>
<feature type="transmembrane region" description="Helical" evidence="2">
    <location>
        <begin position="83"/>
        <end position="102"/>
    </location>
</feature>
<keyword evidence="1" id="KW-0813">Transport</keyword>
<keyword evidence="5" id="KW-1185">Reference proteome</keyword>
<feature type="transmembrane region" description="Helical" evidence="2">
    <location>
        <begin position="451"/>
        <end position="467"/>
    </location>
</feature>
<evidence type="ECO:0000313" key="4">
    <source>
        <dbReference type="EMBL" id="SOH93460.1"/>
    </source>
</evidence>
<accession>A0A2C9CQH3</accession>
<feature type="transmembrane region" description="Helical" evidence="2">
    <location>
        <begin position="139"/>
        <end position="163"/>
    </location>
</feature>
<keyword evidence="2" id="KW-1133">Transmembrane helix</keyword>
<feature type="transmembrane region" description="Helical" evidence="2">
    <location>
        <begin position="663"/>
        <end position="693"/>
    </location>
</feature>
<feature type="transmembrane region" description="Helical" evidence="2">
    <location>
        <begin position="350"/>
        <end position="370"/>
    </location>
</feature>
<feature type="transmembrane region" description="Helical" evidence="2">
    <location>
        <begin position="308"/>
        <end position="330"/>
    </location>
</feature>
<dbReference type="RefSeq" id="WP_245851464.1">
    <property type="nucleotide sequence ID" value="NZ_OCTN01000002.1"/>
</dbReference>
<gene>
    <name evidence="4" type="ORF">SAMN06273572_102136</name>
</gene>
<dbReference type="PANTHER" id="PTHR43849">
    <property type="entry name" value="BLL3936 PROTEIN"/>
    <property type="match status" value="1"/>
</dbReference>
<comment type="subcellular location">
    <subcellularLocation>
        <location evidence="1">Cell inner membrane</location>
        <topology evidence="1">Multi-pass membrane protein</topology>
    </subcellularLocation>
</comment>
<keyword evidence="2" id="KW-0472">Membrane</keyword>
<evidence type="ECO:0000256" key="2">
    <source>
        <dbReference type="SAM" id="Phobius"/>
    </source>
</evidence>
<dbReference type="Proteomes" id="UP000220034">
    <property type="component" value="Unassembled WGS sequence"/>
</dbReference>
<keyword evidence="1" id="KW-0997">Cell inner membrane</keyword>
<evidence type="ECO:0000259" key="3">
    <source>
        <dbReference type="Pfam" id="PF06808"/>
    </source>
</evidence>
<dbReference type="GO" id="GO:0022857">
    <property type="term" value="F:transmembrane transporter activity"/>
    <property type="evidence" value="ECO:0007669"/>
    <property type="project" value="UniProtKB-UniRule"/>
</dbReference>
<dbReference type="InterPro" id="IPR010656">
    <property type="entry name" value="DctM"/>
</dbReference>
<feature type="transmembrane region" description="Helical" evidence="2">
    <location>
        <begin position="53"/>
        <end position="71"/>
    </location>
</feature>
<keyword evidence="2" id="KW-0812">Transmembrane</keyword>
<evidence type="ECO:0000313" key="5">
    <source>
        <dbReference type="Proteomes" id="UP000220034"/>
    </source>
</evidence>
<evidence type="ECO:0000256" key="1">
    <source>
        <dbReference type="RuleBase" id="RU369079"/>
    </source>
</evidence>
<feature type="transmembrane region" description="Helical" evidence="2">
    <location>
        <begin position="413"/>
        <end position="439"/>
    </location>
</feature>
<feature type="transmembrane region" description="Helical" evidence="2">
    <location>
        <begin position="23"/>
        <end position="47"/>
    </location>
</feature>
<dbReference type="Pfam" id="PF06808">
    <property type="entry name" value="DctM"/>
    <property type="match status" value="1"/>
</dbReference>
<feature type="transmembrane region" description="Helical" evidence="2">
    <location>
        <begin position="630"/>
        <end position="651"/>
    </location>
</feature>
<sequence>MTTTNASGEIETESPTRDLTGPLNMLVIAVCLILSVGHLYLAIFPVLSEYERNVFHFAGFAFLAALLYPVLPRVSLKKSCVAMGFDIALGLIAVGGATWMALAEDAIYDRGVNLAPMDWIAAIATIVAATELTRRVSGLVIPVLIVLALTYVGLWGNMVGGVFSFRGLSWETVLFRSIYGDDAMFGTIARISSTYVFLFIIFGSFLIRSGAGEFVIDLARAVAGKMVGGPGLVAVIASGLTGTISGSAIANTASTGVITIPLMKRAGFPAKFAAGVEAASSTGGQLMPPIMGAGAFVMASFTQISYETIVAVAALPALLYFLTVAFFVRIEAKRHDLPPMPSDGTTLWSAVKNGGASFIIPIGTLIFLLVSGFTPTYSAVIGIGAVIVSSWLTKNPMGPKAVFEALVMGARSMVMTAVLLCAVGLVVNVITTAGVGNTFSLMIADWSQGNLLLAIALVAVASLVLGMGLPVTAAYIVLATLSAPALAGMISDRVIVDMIANGELPVGAQALFMLSAPEIMPLLSSPMPIGEAREIVAALPLEVAAPLRDLVIPAEAALAALLSAHMIIFWLSQDSNVTPPVALAAFTAATIAKSPPMATGVASWKLAKGLYIVPVLFAYTPFLSGDWIDAVTVFAFGTVGTYALAGALQGCMEQRMGFGMRTLAGLAGLACLWPAGLALNIAAALAVITLLVLNKRGLPFFAEAA</sequence>
<protein>
    <submittedName>
        <fullName evidence="4">TRAP transporter, 4TM/12TM fusion protein</fullName>
    </submittedName>
</protein>
<keyword evidence="1" id="KW-1003">Cell membrane</keyword>
<feature type="transmembrane region" description="Helical" evidence="2">
    <location>
        <begin position="377"/>
        <end position="393"/>
    </location>
</feature>
<feature type="transmembrane region" description="Helical" evidence="2">
    <location>
        <begin position="183"/>
        <end position="207"/>
    </location>
</feature>
<dbReference type="InterPro" id="IPR011853">
    <property type="entry name" value="TRAP_DctM-Dct_fused"/>
</dbReference>
<name>A0A2C9CQH3_9RHOB</name>